<feature type="domain" description="Nephrocystin 3-like N-terminal" evidence="5">
    <location>
        <begin position="509"/>
        <end position="671"/>
    </location>
</feature>
<dbReference type="InterPro" id="IPR056884">
    <property type="entry name" value="NPHP3-like_N"/>
</dbReference>
<dbReference type="SUPFAM" id="SSF53474">
    <property type="entry name" value="alpha/beta-Hydrolases"/>
    <property type="match status" value="1"/>
</dbReference>
<dbReference type="InterPro" id="IPR054471">
    <property type="entry name" value="GPIID_WHD"/>
</dbReference>
<evidence type="ECO:0000313" key="7">
    <source>
        <dbReference type="Proteomes" id="UP000574317"/>
    </source>
</evidence>
<accession>A0A8H5NJD2</accession>
<evidence type="ECO:0008006" key="8">
    <source>
        <dbReference type="Google" id="ProtNLM"/>
    </source>
</evidence>
<dbReference type="Proteomes" id="UP000574317">
    <property type="component" value="Unassembled WGS sequence"/>
</dbReference>
<proteinExistence type="predicted"/>
<organism evidence="6 7">
    <name type="scientific">Fusarium napiforme</name>
    <dbReference type="NCBI Taxonomy" id="42672"/>
    <lineage>
        <taxon>Eukaryota</taxon>
        <taxon>Fungi</taxon>
        <taxon>Dikarya</taxon>
        <taxon>Ascomycota</taxon>
        <taxon>Pezizomycotina</taxon>
        <taxon>Sordariomycetes</taxon>
        <taxon>Hypocreomycetidae</taxon>
        <taxon>Hypocreales</taxon>
        <taxon>Nectriaceae</taxon>
        <taxon>Fusarium</taxon>
        <taxon>Fusarium fujikuroi species complex</taxon>
    </lineage>
</organism>
<dbReference type="Gene3D" id="3.40.50.300">
    <property type="entry name" value="P-loop containing nucleotide triphosphate hydrolases"/>
    <property type="match status" value="1"/>
</dbReference>
<keyword evidence="3" id="KW-1133">Transmembrane helix</keyword>
<keyword evidence="3" id="KW-0472">Membrane</keyword>
<dbReference type="InterPro" id="IPR027417">
    <property type="entry name" value="P-loop_NTPase"/>
</dbReference>
<feature type="transmembrane region" description="Helical" evidence="3">
    <location>
        <begin position="1189"/>
        <end position="1214"/>
    </location>
</feature>
<dbReference type="EMBL" id="JAAOAO010000001">
    <property type="protein sequence ID" value="KAF5568731.1"/>
    <property type="molecule type" value="Genomic_DNA"/>
</dbReference>
<evidence type="ECO:0000256" key="2">
    <source>
        <dbReference type="SAM" id="MobiDB-lite"/>
    </source>
</evidence>
<dbReference type="Pfam" id="PF22939">
    <property type="entry name" value="WHD_GPIID"/>
    <property type="match status" value="1"/>
</dbReference>
<evidence type="ECO:0000313" key="6">
    <source>
        <dbReference type="EMBL" id="KAF5568731.1"/>
    </source>
</evidence>
<protein>
    <recommendedName>
        <fullName evidence="8">NACHT domain-containing protein</fullName>
    </recommendedName>
</protein>
<feature type="transmembrane region" description="Helical" evidence="3">
    <location>
        <begin position="1263"/>
        <end position="1280"/>
    </location>
</feature>
<comment type="caution">
    <text evidence="6">The sequence shown here is derived from an EMBL/GenBank/DDBJ whole genome shotgun (WGS) entry which is preliminary data.</text>
</comment>
<dbReference type="PANTHER" id="PTHR10039">
    <property type="entry name" value="AMELOGENIN"/>
    <property type="match status" value="1"/>
</dbReference>
<dbReference type="Pfam" id="PF24883">
    <property type="entry name" value="NPHP3_N"/>
    <property type="match status" value="1"/>
</dbReference>
<feature type="domain" description="GPI inositol-deacylase winged helix" evidence="4">
    <location>
        <begin position="794"/>
        <end position="871"/>
    </location>
</feature>
<evidence type="ECO:0000256" key="3">
    <source>
        <dbReference type="SAM" id="Phobius"/>
    </source>
</evidence>
<feature type="compositionally biased region" description="Polar residues" evidence="2">
    <location>
        <begin position="21"/>
        <end position="38"/>
    </location>
</feature>
<feature type="transmembrane region" description="Helical" evidence="3">
    <location>
        <begin position="1550"/>
        <end position="1571"/>
    </location>
</feature>
<sequence>MGVFKDFINKLAPKDADSSHEQQPVHSQRAQQPTTNVLPSHVRSPSERPGAIASSQSRTRRSGTNTSDEVAVASTSPTMGGNSRLQYSDTQGPAKSPIMGRDGFGPSLEDRQEEAILKWINSREPVAEQPERVLGLVQQFPDPDDKVATADAEVEYVSFLKLARTVTDSQKSIIALHGLIARSPNTWVAFKDEKNPDLGKRVWLKDVELLPSVIPNARILCYDWLSNYRHDASQKRFDDHAATLLKVLNDDRDMNERQNRPIIFVASCFGGLLLANALLRAEDSYRQDSARNRRLLNLTVGAVFLGTPFKGSWETGYASHSLWYKIALLEGDNCSPELIQYLRSDRRSDNKGQPSPLASMIERFAELANDGKYKFPMMCFFEELPANFGAIVRGIPDDVLELYGIDKSGKGVTVPEDYATLDGVPKLGLPVRHNLLHKHYHPDDMGFIQISRCLKGYVENASSTLRLKDHFQYDLSIGHAQRMADSLQIDDSMSIKKQNDTLAMRQPETGEWLLVSDEFQTFKRKSSQTLFCPGISGAGKTVLTSTVIEHLATTVCNRSGNPMLAYVYCSFDLQANQTAELLLRALLKQMIQSCSEVPEGVRTLFGGKLQTAKRQPNVSETLWAMQQIAARSKLFIVVDALDELRPSEAWRFLEKVFELQTSSDVRIFATSQFVPEIERMFGQAPTLRIRAHERDIARYVEGNLGQVSRFLHDQSPQLKARIVDAITIASDGMFLLARLYLYSLEDKRRVDDVKAALREFDIKARNRGSNGPSDALNNAYSKSLERINRQKPGLRSLAKRVLTWLTFAQEPLGVAELKHAIVFEEDPRTKGTHFNRMYPISELVGVCAGLVSVEAESGHVVLLHWTAKRYFETYLDDVDKQGAGGPAAKTSKAEQLKLDTHRRLAMVCLSCVNSEVFQPGPLPRIQELAQRLFVYPLYGYASKNWGRHVRIILHVLDSETRSLIMSFLKDPAKTAASSQAQLYSISSQSVLTMAWLPEPRGSLSWGPEFGLGLPKQRLNLLNRVPSGLAIHIASSFGLTPFVKLLLDGRHPPDDVDGVGMTPLSYAASIGEALPEPHIHRNMAVHKLTPVLMTGSLFLGLILAVGHHLYYHYLDGRIIKSQNQQEWFLRVGTGIAFLARALLSAAVGFAYTQILWRTLRSKSVTIEGVNSLFGVLHNAWDFTAWELWTAAPALAAVAIIAWALPLIAVITPATLTVQVSDRPNITVVDAPIPLLDYNNMLNFAQFTGVGGVGYYAPSSYVSRVLLSVASLGSILTFAAPFPNSSYSVDFHGPSISCGTPSNATFAKLLAEAVKNETCCGNSAGYVGFVPSTNTVNSTEEGYALAGLRGAMNYSLISSQSTIDETGNSINASRLFVVVPDIPASNTTMSYIMANKSIECALYNSSYAVNFTFDNGQQNISYRSKRLNGVRSSDAGLNEDNDSDRFKAAVAYIALMDSLGKLLLGNLGISHYGVMQPVQTQIMSSVLMDAKEMQVLAGVNAATDRPQAPDSVIGNISMANALEQQNDTAASHGNITYLTTQIAFSYEPRNLFIAYGLGLLASLVIVIIGLLCIKSASASYATTFSTILRTTRNPDIDTIVPAAETSGAEPLSKQLGDTRLVLRRQGRKLEGMDEDTVTLFAVDSMPDGNGRPKDSPYDSSHQEDRGQQYSDASIELLSHAEHSAADARVGNGGSRMYTRGN</sequence>
<name>A0A8H5NJD2_9HYPO</name>
<keyword evidence="7" id="KW-1185">Reference proteome</keyword>
<dbReference type="SUPFAM" id="SSF52540">
    <property type="entry name" value="P-loop containing nucleoside triphosphate hydrolases"/>
    <property type="match status" value="1"/>
</dbReference>
<feature type="region of interest" description="Disordered" evidence="2">
    <location>
        <begin position="1"/>
        <end position="107"/>
    </location>
</feature>
<dbReference type="InterPro" id="IPR029058">
    <property type="entry name" value="AB_hydrolase_fold"/>
</dbReference>
<feature type="region of interest" description="Disordered" evidence="2">
    <location>
        <begin position="1640"/>
        <end position="1699"/>
    </location>
</feature>
<feature type="transmembrane region" description="Helical" evidence="3">
    <location>
        <begin position="1126"/>
        <end position="1150"/>
    </location>
</feature>
<evidence type="ECO:0000259" key="5">
    <source>
        <dbReference type="Pfam" id="PF24883"/>
    </source>
</evidence>
<feature type="compositionally biased region" description="Polar residues" evidence="2">
    <location>
        <begin position="53"/>
        <end position="93"/>
    </location>
</feature>
<evidence type="ECO:0000259" key="4">
    <source>
        <dbReference type="Pfam" id="PF22939"/>
    </source>
</evidence>
<feature type="compositionally biased region" description="Basic and acidic residues" evidence="2">
    <location>
        <begin position="1648"/>
        <end position="1664"/>
    </location>
</feature>
<evidence type="ECO:0000256" key="1">
    <source>
        <dbReference type="ARBA" id="ARBA00022737"/>
    </source>
</evidence>
<keyword evidence="3" id="KW-0812">Transmembrane</keyword>
<keyword evidence="1" id="KW-0677">Repeat</keyword>
<reference evidence="6 7" key="1">
    <citation type="submission" date="2020-05" db="EMBL/GenBank/DDBJ databases">
        <title>Identification and distribution of gene clusters putatively required for synthesis of sphingolipid metabolism inhibitors in phylogenetically diverse species of the filamentous fungus Fusarium.</title>
        <authorList>
            <person name="Kim H.-S."/>
            <person name="Busman M."/>
            <person name="Brown D.W."/>
            <person name="Divon H."/>
            <person name="Uhlig S."/>
            <person name="Proctor R.H."/>
        </authorList>
    </citation>
    <scope>NUCLEOTIDE SEQUENCE [LARGE SCALE GENOMIC DNA]</scope>
    <source>
        <strain evidence="6 7">NRRL 25196</strain>
    </source>
</reference>
<feature type="transmembrane region" description="Helical" evidence="3">
    <location>
        <begin position="1087"/>
        <end position="1105"/>
    </location>
</feature>
<dbReference type="PANTHER" id="PTHR10039:SF15">
    <property type="entry name" value="NACHT DOMAIN-CONTAINING PROTEIN"/>
    <property type="match status" value="1"/>
</dbReference>
<gene>
    <name evidence="6" type="ORF">FNAPI_9</name>
</gene>